<dbReference type="EMBL" id="KN716980">
    <property type="protein sequence ID" value="KJH40895.1"/>
    <property type="molecule type" value="Genomic_DNA"/>
</dbReference>
<keyword evidence="1" id="KW-0472">Membrane</keyword>
<dbReference type="Proteomes" id="UP000053766">
    <property type="component" value="Unassembled WGS sequence"/>
</dbReference>
<evidence type="ECO:0000256" key="1">
    <source>
        <dbReference type="SAM" id="Phobius"/>
    </source>
</evidence>
<evidence type="ECO:0000313" key="3">
    <source>
        <dbReference type="Proteomes" id="UP000053766"/>
    </source>
</evidence>
<keyword evidence="1" id="KW-0812">Transmembrane</keyword>
<evidence type="ECO:0000313" key="2">
    <source>
        <dbReference type="EMBL" id="KJH40895.1"/>
    </source>
</evidence>
<protein>
    <submittedName>
        <fullName evidence="2">Uncharacterized protein</fullName>
    </submittedName>
</protein>
<feature type="transmembrane region" description="Helical" evidence="1">
    <location>
        <begin position="77"/>
        <end position="102"/>
    </location>
</feature>
<accession>A0A0D8X8J9</accession>
<organism evidence="2 3">
    <name type="scientific">Dictyocaulus viviparus</name>
    <name type="common">Bovine lungworm</name>
    <dbReference type="NCBI Taxonomy" id="29172"/>
    <lineage>
        <taxon>Eukaryota</taxon>
        <taxon>Metazoa</taxon>
        <taxon>Ecdysozoa</taxon>
        <taxon>Nematoda</taxon>
        <taxon>Chromadorea</taxon>
        <taxon>Rhabditida</taxon>
        <taxon>Rhabditina</taxon>
        <taxon>Rhabditomorpha</taxon>
        <taxon>Strongyloidea</taxon>
        <taxon>Metastrongylidae</taxon>
        <taxon>Dictyocaulus</taxon>
    </lineage>
</organism>
<reference evidence="3" key="2">
    <citation type="journal article" date="2016" name="Sci. Rep.">
        <title>Dictyocaulus viviparus genome, variome and transcriptome elucidate lungworm biology and support future intervention.</title>
        <authorList>
            <person name="McNulty S.N."/>
            <person name="Strube C."/>
            <person name="Rosa B.A."/>
            <person name="Martin J.C."/>
            <person name="Tyagi R."/>
            <person name="Choi Y.J."/>
            <person name="Wang Q."/>
            <person name="Hallsworth Pepin K."/>
            <person name="Zhang X."/>
            <person name="Ozersky P."/>
            <person name="Wilson R.K."/>
            <person name="Sternberg P.W."/>
            <person name="Gasser R.B."/>
            <person name="Mitreva M."/>
        </authorList>
    </citation>
    <scope>NUCLEOTIDE SEQUENCE [LARGE SCALE GENOMIC DNA]</scope>
    <source>
        <strain evidence="3">HannoverDv2000</strain>
    </source>
</reference>
<sequence>MIGLRLGRFICYTHICRSSYVAVFGDRIWLNKEIGSHTSRQNRCVHNKANATDVQLTFFVQITGVPLLSYVMPQWKMFFVGCVGLVTALISIIHNCLLFYTFNSSKAFIMSSGPLLYSAKDKRVSWNL</sequence>
<reference evidence="2 3" key="1">
    <citation type="submission" date="2013-11" db="EMBL/GenBank/DDBJ databases">
        <title>Draft genome of the bovine lungworm Dictyocaulus viviparus.</title>
        <authorList>
            <person name="Mitreva M."/>
        </authorList>
    </citation>
    <scope>NUCLEOTIDE SEQUENCE [LARGE SCALE GENOMIC DNA]</scope>
    <source>
        <strain evidence="2 3">HannoverDv2000</strain>
    </source>
</reference>
<keyword evidence="3" id="KW-1185">Reference proteome</keyword>
<keyword evidence="1" id="KW-1133">Transmembrane helix</keyword>
<dbReference type="AlphaFoldDB" id="A0A0D8X8J9"/>
<gene>
    <name evidence="2" type="ORF">DICVIV_13142</name>
</gene>
<name>A0A0D8X8J9_DICVI</name>
<proteinExistence type="predicted"/>